<keyword evidence="6" id="KW-1015">Disulfide bond</keyword>
<feature type="transmembrane region" description="Helical" evidence="9">
    <location>
        <begin position="1180"/>
        <end position="1198"/>
    </location>
</feature>
<evidence type="ECO:0000256" key="7">
    <source>
        <dbReference type="ARBA" id="ARBA00024338"/>
    </source>
</evidence>
<feature type="transmembrane region" description="Helical" evidence="9">
    <location>
        <begin position="1351"/>
        <end position="1372"/>
    </location>
</feature>
<evidence type="ECO:0000256" key="3">
    <source>
        <dbReference type="ARBA" id="ARBA00022692"/>
    </source>
</evidence>
<dbReference type="CDD" id="cd17328">
    <property type="entry name" value="MFS_spinster_like"/>
    <property type="match status" value="1"/>
</dbReference>
<dbReference type="InterPro" id="IPR044770">
    <property type="entry name" value="MFS_spinster-like"/>
</dbReference>
<evidence type="ECO:0000256" key="9">
    <source>
        <dbReference type="SAM" id="Phobius"/>
    </source>
</evidence>
<dbReference type="InterPro" id="IPR000832">
    <property type="entry name" value="GPCR_2_secretin-like"/>
</dbReference>
<dbReference type="InterPro" id="IPR020846">
    <property type="entry name" value="MFS_dom"/>
</dbReference>
<dbReference type="Pfam" id="PF00002">
    <property type="entry name" value="7tm_2"/>
    <property type="match status" value="1"/>
</dbReference>
<feature type="domain" description="Major facilitator superfamily (MFS) profile" evidence="12">
    <location>
        <begin position="1383"/>
        <end position="1861"/>
    </location>
</feature>
<dbReference type="InterPro" id="IPR000203">
    <property type="entry name" value="GPS"/>
</dbReference>
<dbReference type="Gene3D" id="2.60.220.50">
    <property type="match status" value="1"/>
</dbReference>
<feature type="region of interest" description="Disordered" evidence="8">
    <location>
        <begin position="1869"/>
        <end position="1893"/>
    </location>
</feature>
<gene>
    <name evidence="13" type="primary">spin</name>
    <name evidence="13" type="ORF">Bhyg_15302</name>
</gene>
<name>A0A9Q0MTF5_9DIPT</name>
<evidence type="ECO:0000313" key="13">
    <source>
        <dbReference type="EMBL" id="KAJ6636709.1"/>
    </source>
</evidence>
<keyword evidence="3 9" id="KW-0812">Transmembrane</keyword>
<evidence type="ECO:0000259" key="11">
    <source>
        <dbReference type="PROSITE" id="PS50261"/>
    </source>
</evidence>
<dbReference type="Pfam" id="PF07690">
    <property type="entry name" value="MFS_1"/>
    <property type="match status" value="1"/>
</dbReference>
<dbReference type="PROSITE" id="PS50221">
    <property type="entry name" value="GAIN_B"/>
    <property type="match status" value="1"/>
</dbReference>
<comment type="subcellular location">
    <subcellularLocation>
        <location evidence="1">Membrane</location>
        <topology evidence="1">Multi-pass membrane protein</topology>
    </subcellularLocation>
</comment>
<feature type="region of interest" description="Disordered" evidence="8">
    <location>
        <begin position="19"/>
        <end position="50"/>
    </location>
</feature>
<sequence length="1893" mass="212566">FMSSEHKYMKVEEQTVVPEMEQSSGVHGLPSTESSQQLMTDSVSLDSNGSRRRNTGFGGISATEWFTVLVLCFVNLINYMDRFTIADCSSVRLYNKVKVLWFLVLIAHADCDKHSGPHINRYDVTTLSSTSPTEDTLFPTPPDDDCPGIYLTEWSPELGYPVKWPASNSSSNLITSIPQCLDENMQLRVKRCDKNVGWFPRDTICNHTQSSYDSTNKCPGDYIHMTSEICLLINPKQPFKSDICDENFTPFTIFNLTIPEQSILFTYLRNYAPQENFWLPAKQTEVNGSMVTGLRYSIDEIGVQWTIPAFLGERVILHDNCATCTFEDHGGCLAFTPTLNMDNRFNSSVSNCNLNHLHSFCLFRLTDTLRRLACPDNYFAPLIPLGQNLECSAIRRFNPILVTSASNDLLNEMCPLKEAYQLNSVSSTFNFELLTKPSLLSLHDRCLFGINSTQVLVNGTIFLEHRFDFVNWDLLMGTHTFDTSTNHILAVNYFGRWQWESHQISCIVCSEKIAQKMPRLELKYDSAEVKLILKVINGNFLLPRVTNKLNFMCFCKVHNKYSANLGAIDVSTDIDQLYDIQLMGPGNYWCSGHVIGLGNAISSQTVFADGIVMSMFVDYDCRPSRCNNFESSFKNFLNNCRLNDSVIVDPAHIRIEQVTNLAVEYPTGARHATILFHVTVSIINHEALRNEPNVIRLSEEMLTYYYIRQKFITISNIRNSSFEFRIRSVNSTNFCLPSSISVLGEINFLGATMGQTVESIETCFDSNGRRIRRFCLGNAELGVDWFRLSSEATCHKEDMSDLTNDLQNLVNNFDDPKQSEDIIEKTRHLVSNSSDRLVRMDIFFVSQIVSRAASFLDSRTFSRAELQNLVVIYNNLMQVDKRVARSSASFNSTNALLDSLELILMHEANAMFAAPRDVTETIPWVNVSQTPEEAFYNVTIITKDGIVVNISPMLMNFVIDPMLTNVSGVAIFKSENPRFGFDETGLKDYQIQFLRRNQSLSDLLLQSNLEVASFLPNDLLLNILVNYPDAKIVFSIFYNDVLFQTVDNVTYIKSDGKIIAVSVPGLTSLPGALPIYIKPGDSVYEYCGYWDFNDTDGWSENGCFRFTQNPQTKVVLCVCNHLTHFAYLLKGNSSHFEEIHLRSLQGITVLGCTLSLIGIVGIYITAIQFRSWRSKASTKYLLQLSTAIAFQMILLAFVNTAPMTQLLLLTGNEAWCIVIGALLHYFVLAMFFWMLIIAYLQFIRYVIVFNQVKTPRFLLKSSFLGWTLPLIPVILVVAIDRDTYIPDLEFSESQICYPSDYSLYFGILLPIGVIVGANLLIFILVNYNLLRGTNAVCRTGDRNSKLSQLRLSIFLFFLLGLTWIFGLMSTAFSETSIVFSYLFCLTSTFQGFVMFLYFVIMDPVARNLWIYFFKRICCSKKGNIEIRKDDSSKGVLSDIQSDFKIGDDAGGLLQTAFVLSYMICAPIFGYLGDRYSRKWIMILGVALWSGTTLLGSFMPNYYYFLAFRAMVGIGEASYSTIAPTLISDLFIHDVRSKMLAMFYFAIPVGSGLGYIVGSETANALGSWRWALRVTPFLGIAACILVFLTKEPNRGQIEGSCNLEATSYKQDVKELSKNPSFMLSTLGFTCVAFVTGALAWWGPSFMLLGLKMHPGNEDMTLNEVAFIFGAITMISGIIGVPLGAYLAQKLRKKHPRADPVICGFGLLISAPCIVGAMLLVSVNAAAAYCLIFIGEIALNLNWAIVADILLYVVIPTRRSTAEAFQILISHAFGDAGSPYLVGVISEAIKAALRRLPTDGNDIGPKIETLALTLNQNATLTEYKLFEDTTETKFKALQYALFSTCFVEILGAIFFLFTAAYILRDKTKAERAVSGSQPTETNRAYEESTNSEASS</sequence>
<dbReference type="PROSITE" id="PS50261">
    <property type="entry name" value="G_PROTEIN_RECEP_F2_4"/>
    <property type="match status" value="1"/>
</dbReference>
<dbReference type="GO" id="GO:0016020">
    <property type="term" value="C:membrane"/>
    <property type="evidence" value="ECO:0007669"/>
    <property type="project" value="UniProtKB-SubCell"/>
</dbReference>
<dbReference type="SUPFAM" id="SSF81321">
    <property type="entry name" value="Family A G protein-coupled receptor-like"/>
    <property type="match status" value="1"/>
</dbReference>
<dbReference type="PANTHER" id="PTHR23505:SF79">
    <property type="entry name" value="PROTEIN SPINSTER"/>
    <property type="match status" value="1"/>
</dbReference>
<feature type="transmembrane region" description="Helical" evidence="9">
    <location>
        <begin position="1837"/>
        <end position="1861"/>
    </location>
</feature>
<feature type="transmembrane region" description="Helical" evidence="9">
    <location>
        <begin position="1569"/>
        <end position="1587"/>
    </location>
</feature>
<dbReference type="SUPFAM" id="SSF103473">
    <property type="entry name" value="MFS general substrate transporter"/>
    <property type="match status" value="1"/>
</dbReference>
<feature type="transmembrane region" description="Helical" evidence="9">
    <location>
        <begin position="1698"/>
        <end position="1718"/>
    </location>
</feature>
<evidence type="ECO:0000313" key="14">
    <source>
        <dbReference type="Proteomes" id="UP001151699"/>
    </source>
</evidence>
<dbReference type="EMBL" id="WJQU01000004">
    <property type="protein sequence ID" value="KAJ6636709.1"/>
    <property type="molecule type" value="Genomic_DNA"/>
</dbReference>
<evidence type="ECO:0000259" key="12">
    <source>
        <dbReference type="PROSITE" id="PS50850"/>
    </source>
</evidence>
<organism evidence="13 14">
    <name type="scientific">Pseudolycoriella hygida</name>
    <dbReference type="NCBI Taxonomy" id="35572"/>
    <lineage>
        <taxon>Eukaryota</taxon>
        <taxon>Metazoa</taxon>
        <taxon>Ecdysozoa</taxon>
        <taxon>Arthropoda</taxon>
        <taxon>Hexapoda</taxon>
        <taxon>Insecta</taxon>
        <taxon>Pterygota</taxon>
        <taxon>Neoptera</taxon>
        <taxon>Endopterygota</taxon>
        <taxon>Diptera</taxon>
        <taxon>Nematocera</taxon>
        <taxon>Sciaroidea</taxon>
        <taxon>Sciaridae</taxon>
        <taxon>Pseudolycoriella</taxon>
    </lineage>
</organism>
<feature type="compositionally biased region" description="Polar residues" evidence="8">
    <location>
        <begin position="1872"/>
        <end position="1893"/>
    </location>
</feature>
<feature type="transmembrane region" description="Helical" evidence="9">
    <location>
        <begin position="1724"/>
        <end position="1753"/>
    </location>
</feature>
<dbReference type="InterPro" id="IPR036259">
    <property type="entry name" value="MFS_trans_sf"/>
</dbReference>
<keyword evidence="14" id="KW-1185">Reference proteome</keyword>
<feature type="transmembrane region" description="Helical" evidence="9">
    <location>
        <begin position="1147"/>
        <end position="1168"/>
    </location>
</feature>
<protein>
    <submittedName>
        <fullName evidence="13">Protein spinster</fullName>
    </submittedName>
</protein>
<evidence type="ECO:0000256" key="5">
    <source>
        <dbReference type="ARBA" id="ARBA00023136"/>
    </source>
</evidence>
<evidence type="ECO:0000256" key="2">
    <source>
        <dbReference type="ARBA" id="ARBA00022448"/>
    </source>
</evidence>
<feature type="transmembrane region" description="Helical" evidence="9">
    <location>
        <begin position="1538"/>
        <end position="1557"/>
    </location>
</feature>
<evidence type="ECO:0000259" key="10">
    <source>
        <dbReference type="PROSITE" id="PS50221"/>
    </source>
</evidence>
<feature type="domain" description="G-protein coupled receptors family 2 profile 2" evidence="11">
    <location>
        <begin position="1144"/>
        <end position="1402"/>
    </location>
</feature>
<dbReference type="Gene3D" id="1.20.1070.10">
    <property type="entry name" value="Rhodopsin 7-helix transmembrane proteins"/>
    <property type="match status" value="1"/>
</dbReference>
<dbReference type="GO" id="GO:0022857">
    <property type="term" value="F:transmembrane transporter activity"/>
    <property type="evidence" value="ECO:0007669"/>
    <property type="project" value="InterPro"/>
</dbReference>
<feature type="transmembrane region" description="Helical" evidence="9">
    <location>
        <begin position="1301"/>
        <end position="1330"/>
    </location>
</feature>
<feature type="transmembrane region" description="Helical" evidence="9">
    <location>
        <begin position="1218"/>
        <end position="1242"/>
    </location>
</feature>
<dbReference type="Proteomes" id="UP001151699">
    <property type="component" value="Chromosome C"/>
</dbReference>
<dbReference type="GO" id="GO:0004930">
    <property type="term" value="F:G protein-coupled receptor activity"/>
    <property type="evidence" value="ECO:0007669"/>
    <property type="project" value="InterPro"/>
</dbReference>
<feature type="transmembrane region" description="Helical" evidence="9">
    <location>
        <begin position="1663"/>
        <end position="1686"/>
    </location>
</feature>
<keyword evidence="4 9" id="KW-1133">Transmembrane helix</keyword>
<dbReference type="InterPro" id="IPR017981">
    <property type="entry name" value="GPCR_2-like_7TM"/>
</dbReference>
<feature type="non-terminal residue" evidence="13">
    <location>
        <position position="1"/>
    </location>
</feature>
<accession>A0A9Q0MTF5</accession>
<dbReference type="Pfam" id="PF01825">
    <property type="entry name" value="GPS"/>
    <property type="match status" value="1"/>
</dbReference>
<evidence type="ECO:0000256" key="6">
    <source>
        <dbReference type="ARBA" id="ARBA00023157"/>
    </source>
</evidence>
<dbReference type="GO" id="GO:0007166">
    <property type="term" value="P:cell surface receptor signaling pathway"/>
    <property type="evidence" value="ECO:0007669"/>
    <property type="project" value="InterPro"/>
</dbReference>
<feature type="transmembrane region" description="Helical" evidence="9">
    <location>
        <begin position="1378"/>
        <end position="1400"/>
    </location>
</feature>
<evidence type="ECO:0000256" key="1">
    <source>
        <dbReference type="ARBA" id="ARBA00004141"/>
    </source>
</evidence>
<dbReference type="PANTHER" id="PTHR23505">
    <property type="entry name" value="SPINSTER"/>
    <property type="match status" value="1"/>
</dbReference>
<dbReference type="Gene3D" id="1.20.1250.20">
    <property type="entry name" value="MFS general substrate transporter like domains"/>
    <property type="match status" value="1"/>
</dbReference>
<feature type="transmembrane region" description="Helical" evidence="9">
    <location>
        <begin position="1263"/>
        <end position="1281"/>
    </location>
</feature>
<feature type="compositionally biased region" description="Polar residues" evidence="8">
    <location>
        <begin position="21"/>
        <end position="48"/>
    </location>
</feature>
<dbReference type="CDD" id="cd15040">
    <property type="entry name" value="7tmB2_Adhesion"/>
    <property type="match status" value="1"/>
</dbReference>
<feature type="transmembrane region" description="Helical" evidence="9">
    <location>
        <begin position="1620"/>
        <end position="1641"/>
    </location>
</feature>
<dbReference type="InterPro" id="IPR011701">
    <property type="entry name" value="MFS"/>
</dbReference>
<dbReference type="PROSITE" id="PS50850">
    <property type="entry name" value="MFS"/>
    <property type="match status" value="1"/>
</dbReference>
<evidence type="ECO:0000256" key="4">
    <source>
        <dbReference type="ARBA" id="ARBA00022989"/>
    </source>
</evidence>
<proteinExistence type="inferred from homology"/>
<feature type="transmembrane region" description="Helical" evidence="9">
    <location>
        <begin position="1479"/>
        <end position="1498"/>
    </location>
</feature>
<reference evidence="13" key="1">
    <citation type="submission" date="2022-07" db="EMBL/GenBank/DDBJ databases">
        <authorList>
            <person name="Trinca V."/>
            <person name="Uliana J.V.C."/>
            <person name="Torres T.T."/>
            <person name="Ward R.J."/>
            <person name="Monesi N."/>
        </authorList>
    </citation>
    <scope>NUCLEOTIDE SEQUENCE</scope>
    <source>
        <strain evidence="13">HSMRA1968</strain>
        <tissue evidence="13">Whole embryos</tissue>
    </source>
</reference>
<feature type="domain" description="GAIN-B" evidence="10">
    <location>
        <begin position="989"/>
        <end position="1135"/>
    </location>
</feature>
<dbReference type="InterPro" id="IPR057244">
    <property type="entry name" value="GAIN_B"/>
</dbReference>
<comment type="caution">
    <text evidence="13">The sequence shown here is derived from an EMBL/GenBank/DDBJ whole genome shotgun (WGS) entry which is preliminary data.</text>
</comment>
<comment type="similarity">
    <text evidence="7">Belongs to the major facilitator superfamily. Spinster (TC 2.A.1.49) family.</text>
</comment>
<dbReference type="InterPro" id="IPR046338">
    <property type="entry name" value="GAIN_dom_sf"/>
</dbReference>
<keyword evidence="2" id="KW-0813">Transport</keyword>
<dbReference type="OrthoDB" id="6770063at2759"/>
<keyword evidence="5 9" id="KW-0472">Membrane</keyword>
<evidence type="ECO:0000256" key="8">
    <source>
        <dbReference type="SAM" id="MobiDB-lite"/>
    </source>
</evidence>